<keyword evidence="2" id="KW-0479">Metal-binding</keyword>
<feature type="region of interest" description="Disordered" evidence="9">
    <location>
        <begin position="251"/>
        <end position="273"/>
    </location>
</feature>
<feature type="domain" description="C2H2-type" evidence="10">
    <location>
        <begin position="309"/>
        <end position="332"/>
    </location>
</feature>
<evidence type="ECO:0000313" key="12">
    <source>
        <dbReference type="Proteomes" id="UP000245119"/>
    </source>
</evidence>
<evidence type="ECO:0000259" key="10">
    <source>
        <dbReference type="PROSITE" id="PS00028"/>
    </source>
</evidence>
<comment type="subcellular location">
    <subcellularLocation>
        <location evidence="1">Nucleus</location>
    </subcellularLocation>
</comment>
<dbReference type="InterPro" id="IPR031940">
    <property type="entry name" value="DUF4772"/>
</dbReference>
<dbReference type="PANTHER" id="PTHR13006:SF9">
    <property type="entry name" value="GLUCOSE TRANSPORTER 4 ENHANCER FACTOR, ISOFORM G"/>
    <property type="match status" value="1"/>
</dbReference>
<evidence type="ECO:0000256" key="6">
    <source>
        <dbReference type="ARBA" id="ARBA00023125"/>
    </source>
</evidence>
<name>A0A2T7PGM2_POMCA</name>
<accession>A0A2T7PGM2</accession>
<dbReference type="GO" id="GO:0000978">
    <property type="term" value="F:RNA polymerase II cis-regulatory region sequence-specific DNA binding"/>
    <property type="evidence" value="ECO:0007669"/>
    <property type="project" value="TreeGrafter"/>
</dbReference>
<evidence type="ECO:0000256" key="9">
    <source>
        <dbReference type="SAM" id="MobiDB-lite"/>
    </source>
</evidence>
<feature type="region of interest" description="Disordered" evidence="9">
    <location>
        <begin position="464"/>
        <end position="514"/>
    </location>
</feature>
<dbReference type="OrthoDB" id="5950721at2759"/>
<dbReference type="STRING" id="400727.A0A2T7PGM2"/>
<evidence type="ECO:0000256" key="5">
    <source>
        <dbReference type="ARBA" id="ARBA00023015"/>
    </source>
</evidence>
<keyword evidence="7" id="KW-0804">Transcription</keyword>
<reference evidence="11 12" key="1">
    <citation type="submission" date="2018-04" db="EMBL/GenBank/DDBJ databases">
        <title>The genome of golden apple snail Pomacea canaliculata provides insight into stress tolerance and invasive adaptation.</title>
        <authorList>
            <person name="Liu C."/>
            <person name="Liu B."/>
            <person name="Ren Y."/>
            <person name="Zhang Y."/>
            <person name="Wang H."/>
            <person name="Li S."/>
            <person name="Jiang F."/>
            <person name="Yin L."/>
            <person name="Zhang G."/>
            <person name="Qian W."/>
            <person name="Fan W."/>
        </authorList>
    </citation>
    <scope>NUCLEOTIDE SEQUENCE [LARGE SCALE GENOMIC DNA]</scope>
    <source>
        <strain evidence="11">SZHN2017</strain>
        <tissue evidence="11">Muscle</tissue>
    </source>
</reference>
<dbReference type="EMBL" id="PZQS01000004">
    <property type="protein sequence ID" value="PVD32572.1"/>
    <property type="molecule type" value="Genomic_DNA"/>
</dbReference>
<dbReference type="InterPro" id="IPR013087">
    <property type="entry name" value="Znf_C2H2_type"/>
</dbReference>
<evidence type="ECO:0000313" key="11">
    <source>
        <dbReference type="EMBL" id="PVD32572.1"/>
    </source>
</evidence>
<protein>
    <recommendedName>
        <fullName evidence="10">C2H2-type domain-containing protein</fullName>
    </recommendedName>
</protein>
<keyword evidence="5" id="KW-0805">Transcription regulation</keyword>
<dbReference type="SUPFAM" id="SSF63748">
    <property type="entry name" value="Tudor/PWWP/MBT"/>
    <property type="match status" value="1"/>
</dbReference>
<evidence type="ECO:0000256" key="8">
    <source>
        <dbReference type="ARBA" id="ARBA00023242"/>
    </source>
</evidence>
<evidence type="ECO:0000256" key="7">
    <source>
        <dbReference type="ARBA" id="ARBA00023163"/>
    </source>
</evidence>
<dbReference type="GO" id="GO:0003700">
    <property type="term" value="F:DNA-binding transcription factor activity"/>
    <property type="evidence" value="ECO:0007669"/>
    <property type="project" value="TreeGrafter"/>
</dbReference>
<dbReference type="GO" id="GO:0005634">
    <property type="term" value="C:nucleus"/>
    <property type="evidence" value="ECO:0007669"/>
    <property type="project" value="UniProtKB-SubCell"/>
</dbReference>
<evidence type="ECO:0000256" key="1">
    <source>
        <dbReference type="ARBA" id="ARBA00004123"/>
    </source>
</evidence>
<feature type="region of interest" description="Disordered" evidence="9">
    <location>
        <begin position="156"/>
        <end position="197"/>
    </location>
</feature>
<dbReference type="Pfam" id="PF15997">
    <property type="entry name" value="DUF4772"/>
    <property type="match status" value="1"/>
</dbReference>
<keyword evidence="12" id="KW-1185">Reference proteome</keyword>
<evidence type="ECO:0000256" key="2">
    <source>
        <dbReference type="ARBA" id="ARBA00022723"/>
    </source>
</evidence>
<organism evidence="11 12">
    <name type="scientific">Pomacea canaliculata</name>
    <name type="common">Golden apple snail</name>
    <dbReference type="NCBI Taxonomy" id="400727"/>
    <lineage>
        <taxon>Eukaryota</taxon>
        <taxon>Metazoa</taxon>
        <taxon>Spiralia</taxon>
        <taxon>Lophotrochozoa</taxon>
        <taxon>Mollusca</taxon>
        <taxon>Gastropoda</taxon>
        <taxon>Caenogastropoda</taxon>
        <taxon>Architaenioglossa</taxon>
        <taxon>Ampullarioidea</taxon>
        <taxon>Ampullariidae</taxon>
        <taxon>Pomacea</taxon>
    </lineage>
</organism>
<comment type="caution">
    <text evidence="11">The sequence shown here is derived from an EMBL/GenBank/DDBJ whole genome shotgun (WGS) entry which is preliminary data.</text>
</comment>
<dbReference type="GO" id="GO:0008270">
    <property type="term" value="F:zinc ion binding"/>
    <property type="evidence" value="ECO:0007669"/>
    <property type="project" value="UniProtKB-KW"/>
</dbReference>
<keyword evidence="8" id="KW-0539">Nucleus</keyword>
<proteinExistence type="predicted"/>
<dbReference type="Proteomes" id="UP000245119">
    <property type="component" value="Linkage Group LG4"/>
</dbReference>
<feature type="region of interest" description="Disordered" evidence="9">
    <location>
        <begin position="218"/>
        <end position="239"/>
    </location>
</feature>
<dbReference type="Gene3D" id="2.30.30.140">
    <property type="match status" value="1"/>
</dbReference>
<dbReference type="GO" id="GO:0006357">
    <property type="term" value="P:regulation of transcription by RNA polymerase II"/>
    <property type="evidence" value="ECO:0007669"/>
    <property type="project" value="TreeGrafter"/>
</dbReference>
<dbReference type="InterPro" id="IPR052253">
    <property type="entry name" value="CR1/CR2-DNA-binding_regulator"/>
</dbReference>
<keyword evidence="6" id="KW-0238">DNA-binding</keyword>
<keyword evidence="4" id="KW-0862">Zinc</keyword>
<sequence>MSGTKRLAKRSIVGTRVSALWQDGRFYPGVIRAQVAEETTLSSATYTIHFDDGFEADVPTSHVIGPGFQTGPLVRLKKAQRVYVTMNGREVSGLVVYHNRESDEVIITVKHGNTEDVNICRRLEDVRLMESRKSARLVDQDTDYSKLADLQLSEPKRRAVSHNIDVPAQAFKQQRQRRHRDSSGDTEGSSEHGGNFDDVEMMDETIAAMVLTSLSVSPKSPTFPSNYRGDQQLESSQELQACISSSVASSGFYSGHSERDDPSPPHMGGSAPASFEFQVRSDAVLDTDSTSLLDSNISGKEEEKVKYRCTWRGCATMCLSTNDIERHIRRTHFDRDSDEELSAAEEEFYYTEVEDDMDSVTHSFAHMYTSTPPSLPSEKLEMAQTFDHDYQRKVTSVALMLMELTKDLACWLSLLQEEQQKIHQQASSVPSAGSSGFLGTSASLPITIPDGQIKRSLSWQIQSPIPGNLVSPPQRSTPRLTPQERLQQHQAQSPKSHMLLSPLKTAGTHRKPRSEVRKCRKVYGMENRDQWCTQCKWKKACTRFLD</sequence>
<evidence type="ECO:0000256" key="3">
    <source>
        <dbReference type="ARBA" id="ARBA00022771"/>
    </source>
</evidence>
<dbReference type="SMART" id="SM01366">
    <property type="entry name" value="c-clamp"/>
    <property type="match status" value="1"/>
</dbReference>
<gene>
    <name evidence="11" type="ORF">C0Q70_08014</name>
</gene>
<feature type="compositionally biased region" description="Polar residues" evidence="9">
    <location>
        <begin position="464"/>
        <end position="495"/>
    </location>
</feature>
<dbReference type="PANTHER" id="PTHR13006">
    <property type="entry name" value="PAPILLOMAVIRUS REGULATORY FACTOR PRF-1"/>
    <property type="match status" value="1"/>
</dbReference>
<keyword evidence="3" id="KW-0863">Zinc-finger</keyword>
<evidence type="ECO:0000256" key="4">
    <source>
        <dbReference type="ARBA" id="ARBA00022833"/>
    </source>
</evidence>
<dbReference type="AlphaFoldDB" id="A0A2T7PGM2"/>
<dbReference type="PROSITE" id="PS00028">
    <property type="entry name" value="ZINC_FINGER_C2H2_1"/>
    <property type="match status" value="1"/>
</dbReference>